<keyword evidence="8" id="KW-0443">Lipid metabolism</keyword>
<name>A0A3B0VQE4_9ZZZZ</name>
<feature type="domain" description="Beta-ketoacyl-[acyl-carrier-protein] synthase III C-terminal" evidence="11">
    <location>
        <begin position="236"/>
        <end position="325"/>
    </location>
</feature>
<dbReference type="FunFam" id="3.40.47.10:FF:000004">
    <property type="entry name" value="3-oxoacyl-[acyl-carrier-protein] synthase 3"/>
    <property type="match status" value="1"/>
</dbReference>
<keyword evidence="5" id="KW-0444">Lipid biosynthesis</keyword>
<dbReference type="AlphaFoldDB" id="A0A3B0VQE4"/>
<dbReference type="PANTHER" id="PTHR34069">
    <property type="entry name" value="3-OXOACYL-[ACYL-CARRIER-PROTEIN] SYNTHASE 3"/>
    <property type="match status" value="1"/>
</dbReference>
<keyword evidence="9" id="KW-0275">Fatty acid biosynthesis</keyword>
<comment type="pathway">
    <text evidence="1">Lipid metabolism; fatty acid biosynthesis.</text>
</comment>
<dbReference type="NCBIfam" id="TIGR00747">
    <property type="entry name" value="fabH"/>
    <property type="match status" value="1"/>
</dbReference>
<evidence type="ECO:0000256" key="9">
    <source>
        <dbReference type="ARBA" id="ARBA00023160"/>
    </source>
</evidence>
<dbReference type="GO" id="GO:0006633">
    <property type="term" value="P:fatty acid biosynthetic process"/>
    <property type="evidence" value="ECO:0007669"/>
    <property type="project" value="UniProtKB-KW"/>
</dbReference>
<dbReference type="GO" id="GO:0004315">
    <property type="term" value="F:3-oxoacyl-[acyl-carrier-protein] synthase activity"/>
    <property type="evidence" value="ECO:0007669"/>
    <property type="project" value="InterPro"/>
</dbReference>
<protein>
    <recommendedName>
        <fullName evidence="3">beta-ketoacyl-[acyl-carrier-protein] synthase III</fullName>
        <ecNumber evidence="3">2.3.1.180</ecNumber>
    </recommendedName>
</protein>
<dbReference type="PANTHER" id="PTHR34069:SF2">
    <property type="entry name" value="BETA-KETOACYL-[ACYL-CARRIER-PROTEIN] SYNTHASE III"/>
    <property type="match status" value="1"/>
</dbReference>
<dbReference type="HAMAP" id="MF_01815">
    <property type="entry name" value="FabH"/>
    <property type="match status" value="1"/>
</dbReference>
<dbReference type="InterPro" id="IPR016039">
    <property type="entry name" value="Thiolase-like"/>
</dbReference>
<dbReference type="CDD" id="cd00830">
    <property type="entry name" value="KAS_III"/>
    <property type="match status" value="1"/>
</dbReference>
<reference evidence="13" key="1">
    <citation type="submission" date="2018-06" db="EMBL/GenBank/DDBJ databases">
        <authorList>
            <person name="Zhirakovskaya E."/>
        </authorList>
    </citation>
    <scope>NUCLEOTIDE SEQUENCE</scope>
</reference>
<gene>
    <name evidence="13" type="ORF">MNBD_DELTA04-1256</name>
</gene>
<dbReference type="InterPro" id="IPR013751">
    <property type="entry name" value="ACP_syn_III_N"/>
</dbReference>
<evidence type="ECO:0000256" key="8">
    <source>
        <dbReference type="ARBA" id="ARBA00023098"/>
    </source>
</evidence>
<keyword evidence="10 13" id="KW-0012">Acyltransferase</keyword>
<dbReference type="Gene3D" id="3.40.47.10">
    <property type="match status" value="1"/>
</dbReference>
<evidence type="ECO:0000256" key="7">
    <source>
        <dbReference type="ARBA" id="ARBA00022832"/>
    </source>
</evidence>
<dbReference type="InterPro" id="IPR013747">
    <property type="entry name" value="ACP_syn_III_C"/>
</dbReference>
<evidence type="ECO:0000256" key="3">
    <source>
        <dbReference type="ARBA" id="ARBA00012333"/>
    </source>
</evidence>
<proteinExistence type="inferred from homology"/>
<evidence type="ECO:0000256" key="6">
    <source>
        <dbReference type="ARBA" id="ARBA00022679"/>
    </source>
</evidence>
<dbReference type="Pfam" id="PF08541">
    <property type="entry name" value="ACP_syn_III_C"/>
    <property type="match status" value="1"/>
</dbReference>
<evidence type="ECO:0000313" key="13">
    <source>
        <dbReference type="EMBL" id="VAW34426.1"/>
    </source>
</evidence>
<dbReference type="GO" id="GO:0044550">
    <property type="term" value="P:secondary metabolite biosynthetic process"/>
    <property type="evidence" value="ECO:0007669"/>
    <property type="project" value="TreeGrafter"/>
</dbReference>
<dbReference type="NCBIfam" id="NF006829">
    <property type="entry name" value="PRK09352.1"/>
    <property type="match status" value="1"/>
</dbReference>
<dbReference type="EC" id="2.3.1.180" evidence="3"/>
<comment type="similarity">
    <text evidence="2">Belongs to the thiolase-like superfamily. FabH family.</text>
</comment>
<dbReference type="InterPro" id="IPR004655">
    <property type="entry name" value="FabH"/>
</dbReference>
<feature type="domain" description="Beta-ketoacyl-[acyl-carrier-protein] synthase III N-terminal" evidence="12">
    <location>
        <begin position="107"/>
        <end position="185"/>
    </location>
</feature>
<dbReference type="EMBL" id="UOEY01000006">
    <property type="protein sequence ID" value="VAW34426.1"/>
    <property type="molecule type" value="Genomic_DNA"/>
</dbReference>
<evidence type="ECO:0000256" key="4">
    <source>
        <dbReference type="ARBA" id="ARBA00022490"/>
    </source>
</evidence>
<evidence type="ECO:0000256" key="2">
    <source>
        <dbReference type="ARBA" id="ARBA00008642"/>
    </source>
</evidence>
<dbReference type="GO" id="GO:0033818">
    <property type="term" value="F:beta-ketoacyl-acyl-carrier-protein synthase III activity"/>
    <property type="evidence" value="ECO:0007669"/>
    <property type="project" value="UniProtKB-EC"/>
</dbReference>
<accession>A0A3B0VQE4</accession>
<keyword evidence="4" id="KW-0963">Cytoplasm</keyword>
<evidence type="ECO:0000259" key="11">
    <source>
        <dbReference type="Pfam" id="PF08541"/>
    </source>
</evidence>
<dbReference type="SUPFAM" id="SSF53901">
    <property type="entry name" value="Thiolase-like"/>
    <property type="match status" value="1"/>
</dbReference>
<evidence type="ECO:0000256" key="5">
    <source>
        <dbReference type="ARBA" id="ARBA00022516"/>
    </source>
</evidence>
<sequence>MKRSVVLGTGSFLPRRELTNADLERMVDTSDEWITSRTGILTRRIAGKGEENYRLAAGAARRALEMAGLEAGEIDLIVVATMTPHMTMPSCACFVQAEIGAQHAFAYDLNAACSGYLFALDMADKYVLNKPDMNILVIGSETLSARVNWQDRNTCILFGDGAGACVLSGREHAGGIIDSRLFTDGNLWELLYMHSPRNLNPDLVQQGDDHGYIRMTGRDVFKFAVRAMEESVTALLQRNGMTAKDIGLMIPHQANIRIIHKLMERLGVPEEKVYINVNKYGNTSAASIPIALDEANRQGLIQRGDLVLFCAFGGGFTWGSLLMRW</sequence>
<evidence type="ECO:0000259" key="12">
    <source>
        <dbReference type="Pfam" id="PF08545"/>
    </source>
</evidence>
<dbReference type="Pfam" id="PF08545">
    <property type="entry name" value="ACP_syn_III"/>
    <property type="match status" value="1"/>
</dbReference>
<keyword evidence="6 13" id="KW-0808">Transferase</keyword>
<organism evidence="13">
    <name type="scientific">hydrothermal vent metagenome</name>
    <dbReference type="NCBI Taxonomy" id="652676"/>
    <lineage>
        <taxon>unclassified sequences</taxon>
        <taxon>metagenomes</taxon>
        <taxon>ecological metagenomes</taxon>
    </lineage>
</organism>
<evidence type="ECO:0000256" key="1">
    <source>
        <dbReference type="ARBA" id="ARBA00005194"/>
    </source>
</evidence>
<evidence type="ECO:0000256" key="10">
    <source>
        <dbReference type="ARBA" id="ARBA00023315"/>
    </source>
</evidence>
<keyword evidence="7" id="KW-0276">Fatty acid metabolism</keyword>